<accession>A0ABW4J865</accession>
<evidence type="ECO:0000256" key="1">
    <source>
        <dbReference type="ARBA" id="ARBA00022598"/>
    </source>
</evidence>
<proteinExistence type="predicted"/>
<dbReference type="InterPro" id="IPR004408">
    <property type="entry name" value="Biotin_CoA_COase_ligase"/>
</dbReference>
<dbReference type="RefSeq" id="WP_125715537.1">
    <property type="nucleotide sequence ID" value="NZ_JBHTOP010000022.1"/>
</dbReference>
<dbReference type="PANTHER" id="PTHR12835:SF5">
    <property type="entry name" value="BIOTIN--PROTEIN LIGASE"/>
    <property type="match status" value="1"/>
</dbReference>
<dbReference type="Pfam" id="PF03099">
    <property type="entry name" value="BPL_LplA_LipB"/>
    <property type="match status" value="1"/>
</dbReference>
<dbReference type="Proteomes" id="UP001597267">
    <property type="component" value="Unassembled WGS sequence"/>
</dbReference>
<evidence type="ECO:0000259" key="6">
    <source>
        <dbReference type="Pfam" id="PF02237"/>
    </source>
</evidence>
<keyword evidence="9" id="KW-1185">Reference proteome</keyword>
<dbReference type="Gene3D" id="3.30.930.10">
    <property type="entry name" value="Bira Bifunctional Protein, Domain 2"/>
    <property type="match status" value="1"/>
</dbReference>
<sequence length="253" mass="27443">MVAIQEIRQKTQLSPTSQPALFYYETIDSTNTTAKTLVSKTAPPFFILADQQTAGKGRLNRQFLSPAGTGIYLTYTFDCPIAQLAPGLLTTSAAVVVAQAITQVFHVEPQIKWVNDLYLQTKKVCGILAETIPTTPGHVAVILGMGINLKTPTALPTTLQNKVGGLNVPGNITDFCVTLLNTLPQMVQTYQTGKYLSYYRQHAFLTHKRVALKIGAATTEGIVVDITDKGALILQTDAGQQILNAGEVQKVYF</sequence>
<organism evidence="8 9">
    <name type="scientific">Agrilactobacillus yilanensis</name>
    <dbReference type="NCBI Taxonomy" id="2485997"/>
    <lineage>
        <taxon>Bacteria</taxon>
        <taxon>Bacillati</taxon>
        <taxon>Bacillota</taxon>
        <taxon>Bacilli</taxon>
        <taxon>Lactobacillales</taxon>
        <taxon>Lactobacillaceae</taxon>
        <taxon>Agrilactobacillus</taxon>
    </lineage>
</organism>
<dbReference type="SUPFAM" id="SSF50037">
    <property type="entry name" value="C-terminal domain of transcriptional repressors"/>
    <property type="match status" value="1"/>
</dbReference>
<dbReference type="InterPro" id="IPR003142">
    <property type="entry name" value="BPL_C"/>
</dbReference>
<gene>
    <name evidence="8" type="ORF">ACFQ5M_08420</name>
</gene>
<evidence type="ECO:0000256" key="2">
    <source>
        <dbReference type="ARBA" id="ARBA00022741"/>
    </source>
</evidence>
<dbReference type="GO" id="GO:0004077">
    <property type="term" value="F:biotin--[biotin carboxyl-carrier protein] ligase activity"/>
    <property type="evidence" value="ECO:0007669"/>
    <property type="project" value="UniProtKB-EC"/>
</dbReference>
<dbReference type="NCBIfam" id="TIGR00121">
    <property type="entry name" value="birA_ligase"/>
    <property type="match status" value="1"/>
</dbReference>
<dbReference type="CDD" id="cd16442">
    <property type="entry name" value="BPL"/>
    <property type="match status" value="1"/>
</dbReference>
<dbReference type="PANTHER" id="PTHR12835">
    <property type="entry name" value="BIOTIN PROTEIN LIGASE"/>
    <property type="match status" value="1"/>
</dbReference>
<dbReference type="EMBL" id="JBHTOP010000022">
    <property type="protein sequence ID" value="MFD1672118.1"/>
    <property type="molecule type" value="Genomic_DNA"/>
</dbReference>
<keyword evidence="3" id="KW-0067">ATP-binding</keyword>
<dbReference type="Gene3D" id="2.30.30.100">
    <property type="match status" value="1"/>
</dbReference>
<keyword evidence="1 8" id="KW-0436">Ligase</keyword>
<feature type="domain" description="Biotin protein ligase C-terminal" evidence="6">
    <location>
        <begin position="208"/>
        <end position="250"/>
    </location>
</feature>
<keyword evidence="4" id="KW-0092">Biotin</keyword>
<dbReference type="InterPro" id="IPR045864">
    <property type="entry name" value="aa-tRNA-synth_II/BPL/LPL"/>
</dbReference>
<dbReference type="InterPro" id="IPR004143">
    <property type="entry name" value="BPL_LPL_catalytic"/>
</dbReference>
<evidence type="ECO:0000259" key="7">
    <source>
        <dbReference type="Pfam" id="PF03099"/>
    </source>
</evidence>
<evidence type="ECO:0000256" key="5">
    <source>
        <dbReference type="ARBA" id="ARBA00024227"/>
    </source>
</evidence>
<comment type="caution">
    <text evidence="8">The sequence shown here is derived from an EMBL/GenBank/DDBJ whole genome shotgun (WGS) entry which is preliminary data.</text>
</comment>
<name>A0ABW4J865_9LACO</name>
<dbReference type="EC" id="6.3.4.15" evidence="5"/>
<dbReference type="Pfam" id="PF02237">
    <property type="entry name" value="BPL_C"/>
    <property type="match status" value="1"/>
</dbReference>
<dbReference type="InterPro" id="IPR008988">
    <property type="entry name" value="Transcriptional_repressor_C"/>
</dbReference>
<evidence type="ECO:0000256" key="3">
    <source>
        <dbReference type="ARBA" id="ARBA00022840"/>
    </source>
</evidence>
<evidence type="ECO:0000256" key="4">
    <source>
        <dbReference type="ARBA" id="ARBA00023267"/>
    </source>
</evidence>
<feature type="domain" description="BPL/LPL catalytic" evidence="7">
    <location>
        <begin position="25"/>
        <end position="147"/>
    </location>
</feature>
<keyword evidence="2" id="KW-0547">Nucleotide-binding</keyword>
<dbReference type="SUPFAM" id="SSF55681">
    <property type="entry name" value="Class II aaRS and biotin synthetases"/>
    <property type="match status" value="1"/>
</dbReference>
<evidence type="ECO:0000313" key="8">
    <source>
        <dbReference type="EMBL" id="MFD1672118.1"/>
    </source>
</evidence>
<protein>
    <recommendedName>
        <fullName evidence="5">biotin--[biotin carboxyl-carrier protein] ligase</fullName>
        <ecNumber evidence="5">6.3.4.15</ecNumber>
    </recommendedName>
</protein>
<evidence type="ECO:0000313" key="9">
    <source>
        <dbReference type="Proteomes" id="UP001597267"/>
    </source>
</evidence>
<reference evidence="9" key="1">
    <citation type="journal article" date="2019" name="Int. J. Syst. Evol. Microbiol.">
        <title>The Global Catalogue of Microorganisms (GCM) 10K type strain sequencing project: providing services to taxonomists for standard genome sequencing and annotation.</title>
        <authorList>
            <consortium name="The Broad Institute Genomics Platform"/>
            <consortium name="The Broad Institute Genome Sequencing Center for Infectious Disease"/>
            <person name="Wu L."/>
            <person name="Ma J."/>
        </authorList>
    </citation>
    <scope>NUCLEOTIDE SEQUENCE [LARGE SCALE GENOMIC DNA]</scope>
    <source>
        <strain evidence="9">CCM 8896</strain>
    </source>
</reference>